<proteinExistence type="predicted"/>
<sequence length="52" mass="6269">MTAAYEYTITMKQEMTMVWQHRWTLVAWIFMANRYVMIGIVIWTVAPETAKR</sequence>
<organism evidence="3 4">
    <name type="scientific">Hermanssonia centrifuga</name>
    <dbReference type="NCBI Taxonomy" id="98765"/>
    <lineage>
        <taxon>Eukaryota</taxon>
        <taxon>Fungi</taxon>
        <taxon>Dikarya</taxon>
        <taxon>Basidiomycota</taxon>
        <taxon>Agaricomycotina</taxon>
        <taxon>Agaricomycetes</taxon>
        <taxon>Polyporales</taxon>
        <taxon>Meruliaceae</taxon>
        <taxon>Hermanssonia</taxon>
    </lineage>
</organism>
<evidence type="ECO:0000313" key="4">
    <source>
        <dbReference type="Proteomes" id="UP000309038"/>
    </source>
</evidence>
<dbReference type="InterPro" id="IPR045340">
    <property type="entry name" value="DUF6533"/>
</dbReference>
<dbReference type="Pfam" id="PF20151">
    <property type="entry name" value="DUF6533"/>
    <property type="match status" value="1"/>
</dbReference>
<evidence type="ECO:0000256" key="1">
    <source>
        <dbReference type="SAM" id="Phobius"/>
    </source>
</evidence>
<keyword evidence="1" id="KW-1133">Transmembrane helix</keyword>
<reference evidence="3 4" key="1">
    <citation type="submission" date="2019-02" db="EMBL/GenBank/DDBJ databases">
        <title>Genome sequencing of the rare red list fungi Phlebia centrifuga.</title>
        <authorList>
            <person name="Buettner E."/>
            <person name="Kellner H."/>
        </authorList>
    </citation>
    <scope>NUCLEOTIDE SEQUENCE [LARGE SCALE GENOMIC DNA]</scope>
    <source>
        <strain evidence="3 4">DSM 108282</strain>
    </source>
</reference>
<name>A0A4S4KBN9_9APHY</name>
<dbReference type="AlphaFoldDB" id="A0A4S4KBN9"/>
<gene>
    <name evidence="3" type="ORF">EW026_g6530</name>
</gene>
<keyword evidence="1" id="KW-0812">Transmembrane</keyword>
<feature type="transmembrane region" description="Helical" evidence="1">
    <location>
        <begin position="25"/>
        <end position="46"/>
    </location>
</feature>
<comment type="caution">
    <text evidence="3">The sequence shown here is derived from an EMBL/GenBank/DDBJ whole genome shotgun (WGS) entry which is preliminary data.</text>
</comment>
<keyword evidence="1" id="KW-0472">Membrane</keyword>
<dbReference type="EMBL" id="SGPJ01000364">
    <property type="protein sequence ID" value="THG95040.1"/>
    <property type="molecule type" value="Genomic_DNA"/>
</dbReference>
<protein>
    <recommendedName>
        <fullName evidence="2">DUF6533 domain-containing protein</fullName>
    </recommendedName>
</protein>
<keyword evidence="4" id="KW-1185">Reference proteome</keyword>
<evidence type="ECO:0000313" key="3">
    <source>
        <dbReference type="EMBL" id="THG95040.1"/>
    </source>
</evidence>
<accession>A0A4S4KBN9</accession>
<evidence type="ECO:0000259" key="2">
    <source>
        <dbReference type="Pfam" id="PF20151"/>
    </source>
</evidence>
<dbReference type="Proteomes" id="UP000309038">
    <property type="component" value="Unassembled WGS sequence"/>
</dbReference>
<feature type="domain" description="DUF6533" evidence="2">
    <location>
        <begin position="3"/>
        <end position="38"/>
    </location>
</feature>